<dbReference type="PANTHER" id="PTHR32322">
    <property type="entry name" value="INNER MEMBRANE TRANSPORTER"/>
    <property type="match status" value="1"/>
</dbReference>
<feature type="transmembrane region" description="Helical" evidence="7">
    <location>
        <begin position="7"/>
        <end position="29"/>
    </location>
</feature>
<feature type="transmembrane region" description="Helical" evidence="7">
    <location>
        <begin position="103"/>
        <end position="120"/>
    </location>
</feature>
<evidence type="ECO:0000256" key="4">
    <source>
        <dbReference type="ARBA" id="ARBA00022692"/>
    </source>
</evidence>
<evidence type="ECO:0000313" key="10">
    <source>
        <dbReference type="Proteomes" id="UP001208017"/>
    </source>
</evidence>
<dbReference type="InterPro" id="IPR000620">
    <property type="entry name" value="EamA_dom"/>
</dbReference>
<comment type="similarity">
    <text evidence="2">Belongs to the EamA transporter family.</text>
</comment>
<keyword evidence="6 7" id="KW-0472">Membrane</keyword>
<keyword evidence="5 7" id="KW-1133">Transmembrane helix</keyword>
<feature type="transmembrane region" description="Helical" evidence="7">
    <location>
        <begin position="187"/>
        <end position="208"/>
    </location>
</feature>
<feature type="transmembrane region" description="Helical" evidence="7">
    <location>
        <begin position="214"/>
        <end position="239"/>
    </location>
</feature>
<dbReference type="PANTHER" id="PTHR32322:SF18">
    <property type="entry name" value="S-ADENOSYLMETHIONINE_S-ADENOSYLHOMOCYSTEINE TRANSPORTER"/>
    <property type="match status" value="1"/>
</dbReference>
<sequence>MSVRYKGYVMAITGASLWGISGVVAQTMFHQYGFATEWLVSARMFVSGLLFLLIAQFRAGQSVLHIWKQNESRQSLLLFSAVGMLGAQYTFFASIYAGNAATATLLQSLGPMVVMIYLAFRVRKIPSGREIIALLFACLGVYLLVTNGSMNRLSISAAAVFWGLLTAVCIAFNSIQPKRMLETWGSSAVIGWGMLIGSLLLAVITRPWTMTEQIIWTLPSVFSLCFVILLGTLVPFFLYIDSLRFISATEASLLSSIEPLVAVCASVMWLQSPMGLFEMGGAGFILLTVVLLSLQRPQPAK</sequence>
<comment type="caution">
    <text evidence="9">The sequence shown here is derived from an EMBL/GenBank/DDBJ whole genome shotgun (WGS) entry which is preliminary data.</text>
</comment>
<reference evidence="9 10" key="1">
    <citation type="submission" date="2022-11" db="EMBL/GenBank/DDBJ databases">
        <title>Study of microbial diversity in lake waters.</title>
        <authorList>
            <person name="Zhang J."/>
        </authorList>
    </citation>
    <scope>NUCLEOTIDE SEQUENCE [LARGE SCALE GENOMIC DNA]</scope>
    <source>
        <strain evidence="9 10">DT12</strain>
    </source>
</reference>
<organism evidence="9 10">
    <name type="scientific">Tumebacillus lacus</name>
    <dbReference type="NCBI Taxonomy" id="2995335"/>
    <lineage>
        <taxon>Bacteria</taxon>
        <taxon>Bacillati</taxon>
        <taxon>Bacillota</taxon>
        <taxon>Bacilli</taxon>
        <taxon>Bacillales</taxon>
        <taxon>Alicyclobacillaceae</taxon>
        <taxon>Tumebacillus</taxon>
    </lineage>
</organism>
<evidence type="ECO:0000256" key="6">
    <source>
        <dbReference type="ARBA" id="ARBA00023136"/>
    </source>
</evidence>
<dbReference type="SUPFAM" id="SSF103481">
    <property type="entry name" value="Multidrug resistance efflux transporter EmrE"/>
    <property type="match status" value="2"/>
</dbReference>
<feature type="transmembrane region" description="Helical" evidence="7">
    <location>
        <begin position="35"/>
        <end position="55"/>
    </location>
</feature>
<evidence type="ECO:0000259" key="8">
    <source>
        <dbReference type="Pfam" id="PF00892"/>
    </source>
</evidence>
<dbReference type="RefSeq" id="WP_267153314.1">
    <property type="nucleotide sequence ID" value="NZ_JAPMLT010000015.1"/>
</dbReference>
<dbReference type="EMBL" id="JAPMLT010000015">
    <property type="protein sequence ID" value="MCX7572063.1"/>
    <property type="molecule type" value="Genomic_DNA"/>
</dbReference>
<evidence type="ECO:0000256" key="1">
    <source>
        <dbReference type="ARBA" id="ARBA00004651"/>
    </source>
</evidence>
<dbReference type="Pfam" id="PF00892">
    <property type="entry name" value="EamA"/>
    <property type="match status" value="2"/>
</dbReference>
<evidence type="ECO:0000256" key="2">
    <source>
        <dbReference type="ARBA" id="ARBA00007362"/>
    </source>
</evidence>
<dbReference type="Proteomes" id="UP001208017">
    <property type="component" value="Unassembled WGS sequence"/>
</dbReference>
<keyword evidence="10" id="KW-1185">Reference proteome</keyword>
<dbReference type="InterPro" id="IPR050638">
    <property type="entry name" value="AA-Vitamin_Transporters"/>
</dbReference>
<evidence type="ECO:0000256" key="5">
    <source>
        <dbReference type="ARBA" id="ARBA00022989"/>
    </source>
</evidence>
<feature type="domain" description="EamA" evidence="8">
    <location>
        <begin position="159"/>
        <end position="293"/>
    </location>
</feature>
<evidence type="ECO:0000313" key="9">
    <source>
        <dbReference type="EMBL" id="MCX7572063.1"/>
    </source>
</evidence>
<feature type="domain" description="EamA" evidence="8">
    <location>
        <begin position="6"/>
        <end position="145"/>
    </location>
</feature>
<comment type="subcellular location">
    <subcellularLocation>
        <location evidence="1">Cell membrane</location>
        <topology evidence="1">Multi-pass membrane protein</topology>
    </subcellularLocation>
</comment>
<gene>
    <name evidence="9" type="ORF">OS242_19175</name>
</gene>
<evidence type="ECO:0000256" key="7">
    <source>
        <dbReference type="SAM" id="Phobius"/>
    </source>
</evidence>
<dbReference type="InterPro" id="IPR037185">
    <property type="entry name" value="EmrE-like"/>
</dbReference>
<feature type="transmembrane region" description="Helical" evidence="7">
    <location>
        <begin position="155"/>
        <end position="175"/>
    </location>
</feature>
<feature type="transmembrane region" description="Helical" evidence="7">
    <location>
        <begin position="251"/>
        <end position="270"/>
    </location>
</feature>
<name>A0ABT3X7U8_9BACL</name>
<protein>
    <submittedName>
        <fullName evidence="9">EamA family transporter</fullName>
    </submittedName>
</protein>
<feature type="transmembrane region" description="Helical" evidence="7">
    <location>
        <begin position="76"/>
        <end position="97"/>
    </location>
</feature>
<keyword evidence="4 7" id="KW-0812">Transmembrane</keyword>
<feature type="transmembrane region" description="Helical" evidence="7">
    <location>
        <begin position="132"/>
        <end position="149"/>
    </location>
</feature>
<keyword evidence="3" id="KW-1003">Cell membrane</keyword>
<evidence type="ECO:0000256" key="3">
    <source>
        <dbReference type="ARBA" id="ARBA00022475"/>
    </source>
</evidence>
<feature type="transmembrane region" description="Helical" evidence="7">
    <location>
        <begin position="276"/>
        <end position="294"/>
    </location>
</feature>
<proteinExistence type="inferred from homology"/>
<accession>A0ABT3X7U8</accession>